<sequence>MTDATIDLAWQDRVAVITLERREKRNALDAAMCDRLREAVGAALDGGARALVLTGGGTCFCAGADLDAVAAPEFHAAHAAVLRALAEAPVPVIAAVNGPAIGAGTQLAIAADLRVAAPEAVFALPTARLGLAVDPWTIRRFAQLAGGGAARAVLLGCARLDVEEAHRRGLVDRLGGRDVALAWAAEVAELAPLTLSYSKLVLDGAGTTSDAGHAELDAYAACWSSADATEGLRARSERRPPRFTGR</sequence>
<dbReference type="AlphaFoldDB" id="A0A543D4V8"/>
<dbReference type="EMBL" id="VFPA01000005">
    <property type="protein sequence ID" value="TQM04373.1"/>
    <property type="molecule type" value="Genomic_DNA"/>
</dbReference>
<evidence type="ECO:0000313" key="6">
    <source>
        <dbReference type="Proteomes" id="UP000315677"/>
    </source>
</evidence>
<keyword evidence="3" id="KW-0456">Lyase</keyword>
<evidence type="ECO:0000313" key="5">
    <source>
        <dbReference type="EMBL" id="TQM04373.1"/>
    </source>
</evidence>
<name>A0A543D4V8_9PSEU</name>
<dbReference type="OrthoDB" id="3569436at2"/>
<evidence type="ECO:0000256" key="3">
    <source>
        <dbReference type="ARBA" id="ARBA00023239"/>
    </source>
</evidence>
<evidence type="ECO:0000256" key="4">
    <source>
        <dbReference type="RuleBase" id="RU003707"/>
    </source>
</evidence>
<dbReference type="SUPFAM" id="SSF52096">
    <property type="entry name" value="ClpP/crotonase"/>
    <property type="match status" value="1"/>
</dbReference>
<dbReference type="GO" id="GO:0016829">
    <property type="term" value="F:lyase activity"/>
    <property type="evidence" value="ECO:0007669"/>
    <property type="project" value="UniProtKB-KW"/>
</dbReference>
<accession>A0A543D4V8</accession>
<dbReference type="GO" id="GO:0006635">
    <property type="term" value="P:fatty acid beta-oxidation"/>
    <property type="evidence" value="ECO:0007669"/>
    <property type="project" value="TreeGrafter"/>
</dbReference>
<dbReference type="InterPro" id="IPR029045">
    <property type="entry name" value="ClpP/crotonase-like_dom_sf"/>
</dbReference>
<reference evidence="5 6" key="1">
    <citation type="submission" date="2019-06" db="EMBL/GenBank/DDBJ databases">
        <title>Sequencing the genomes of 1000 actinobacteria strains.</title>
        <authorList>
            <person name="Klenk H.-P."/>
        </authorList>
    </citation>
    <scope>NUCLEOTIDE SEQUENCE [LARGE SCALE GENOMIC DNA]</scope>
    <source>
        <strain evidence="5 6">DSM 45301</strain>
    </source>
</reference>
<keyword evidence="2" id="KW-0443">Lipid metabolism</keyword>
<protein>
    <submittedName>
        <fullName evidence="5">Enoyl-CoA hydratase</fullName>
    </submittedName>
</protein>
<dbReference type="NCBIfam" id="NF005891">
    <property type="entry name" value="PRK07854.1"/>
    <property type="match status" value="1"/>
</dbReference>
<organism evidence="5 6">
    <name type="scientific">Pseudonocardia kunmingensis</name>
    <dbReference type="NCBI Taxonomy" id="630975"/>
    <lineage>
        <taxon>Bacteria</taxon>
        <taxon>Bacillati</taxon>
        <taxon>Actinomycetota</taxon>
        <taxon>Actinomycetes</taxon>
        <taxon>Pseudonocardiales</taxon>
        <taxon>Pseudonocardiaceae</taxon>
        <taxon>Pseudonocardia</taxon>
    </lineage>
</organism>
<dbReference type="RefSeq" id="WP_142061785.1">
    <property type="nucleotide sequence ID" value="NZ_VFPA01000005.1"/>
</dbReference>
<dbReference type="PANTHER" id="PTHR11941:SF169">
    <property type="entry name" value="(7AS)-7A-METHYL-1,5-DIOXO-2,3,5,6,7,7A-HEXAHYDRO-1H-INDENE-CARBOXYL-COA HYDROLASE"/>
    <property type="match status" value="1"/>
</dbReference>
<gene>
    <name evidence="5" type="ORF">FB558_7407</name>
</gene>
<evidence type="ECO:0000256" key="2">
    <source>
        <dbReference type="ARBA" id="ARBA00023098"/>
    </source>
</evidence>
<proteinExistence type="inferred from homology"/>
<dbReference type="InterPro" id="IPR001753">
    <property type="entry name" value="Enoyl-CoA_hydra/iso"/>
</dbReference>
<comment type="similarity">
    <text evidence="1 4">Belongs to the enoyl-CoA hydratase/isomerase family.</text>
</comment>
<dbReference type="CDD" id="cd06558">
    <property type="entry name" value="crotonase-like"/>
    <property type="match status" value="1"/>
</dbReference>
<dbReference type="Proteomes" id="UP000315677">
    <property type="component" value="Unassembled WGS sequence"/>
</dbReference>
<keyword evidence="6" id="KW-1185">Reference proteome</keyword>
<dbReference type="InterPro" id="IPR018376">
    <property type="entry name" value="Enoyl-CoA_hyd/isom_CS"/>
</dbReference>
<dbReference type="Pfam" id="PF00378">
    <property type="entry name" value="ECH_1"/>
    <property type="match status" value="1"/>
</dbReference>
<dbReference type="Gene3D" id="3.90.226.10">
    <property type="entry name" value="2-enoyl-CoA Hydratase, Chain A, domain 1"/>
    <property type="match status" value="1"/>
</dbReference>
<dbReference type="PROSITE" id="PS00166">
    <property type="entry name" value="ENOYL_COA_HYDRATASE"/>
    <property type="match status" value="1"/>
</dbReference>
<dbReference type="PANTHER" id="PTHR11941">
    <property type="entry name" value="ENOYL-COA HYDRATASE-RELATED"/>
    <property type="match status" value="1"/>
</dbReference>
<comment type="caution">
    <text evidence="5">The sequence shown here is derived from an EMBL/GenBank/DDBJ whole genome shotgun (WGS) entry which is preliminary data.</text>
</comment>
<evidence type="ECO:0000256" key="1">
    <source>
        <dbReference type="ARBA" id="ARBA00005254"/>
    </source>
</evidence>